<feature type="compositionally biased region" description="Polar residues" evidence="8">
    <location>
        <begin position="383"/>
        <end position="394"/>
    </location>
</feature>
<dbReference type="InterPro" id="IPR003619">
    <property type="entry name" value="MAD_homology1_Dwarfin-type"/>
</dbReference>
<dbReference type="PROSITE" id="PS51080">
    <property type="entry name" value="CTF_NFI_2"/>
    <property type="match status" value="1"/>
</dbReference>
<sequence>MQKHGEQHLKIDVNSTNISNNNGQTPSTSDGPRESQQHQMMPPPSAEWNNQYNSPEAEDMGPFVEQLLPFVRASAYNWFHLQAAKRRHFKDFDKRMSAIEENNKLAELELQNDREELKVKWTSRLLGKIKKDISNDYKDAFVAAITGIDPHKCAVSVADHKGKMRRIDCLRQADKVWRLDLVTVILFKGIPLESTDGERLERCDSCVDPLCINPFHIAISVRGLDIFMASYLKDVDKMPIHYRSKDISPEITRLIKEEPGESSIATPHAVLGTSSTHARVWESPPIDSDDVIVTYDLQKACHSYFSGRTSMVQQSVSDPYSHLESNFAVDNNYYDPKRSVLCLPPPPLQGCLSYNGSDSQPLDMSEDSNDGPVEKRRRDTPTHDSPNSSFCSTNDEVRRIVENGNSNKLVLGQSSSIWIPSTQYGRQQQHTNGPGPIRQIRSQVTDFRNQELTQNTAFRTTKPVRRMTVNAGNHGDVGVVVVDERNIQNTNIHAQTIASALNSLRTTPTMLESPAGRKRIHHSTGSPFELLGNCSQDMLKNIMSGSDVSPPHAVVTNLISRESSGFIASPTKFTTARGDTTSFRNLKDPILIIHFSLPIGIRVHSPDSPGSSNEGAANQAPVLDVPKDPNAPKLPTDFSQALLDEKS</sequence>
<dbReference type="STRING" id="1561998.A0A1I7U5F5"/>
<reference evidence="11" key="1">
    <citation type="submission" date="2016-11" db="UniProtKB">
        <authorList>
            <consortium name="WormBaseParasite"/>
        </authorList>
    </citation>
    <scope>IDENTIFICATION</scope>
</reference>
<feature type="compositionally biased region" description="Polar residues" evidence="8">
    <location>
        <begin position="13"/>
        <end position="30"/>
    </location>
</feature>
<protein>
    <submittedName>
        <fullName evidence="11">CTF/NF-I domain-containing protein</fullName>
    </submittedName>
</protein>
<keyword evidence="6" id="KW-0804">Transcription</keyword>
<evidence type="ECO:0000256" key="1">
    <source>
        <dbReference type="ARBA" id="ARBA00004123"/>
    </source>
</evidence>
<feature type="compositionally biased region" description="Basic and acidic residues" evidence="8">
    <location>
        <begin position="372"/>
        <end position="382"/>
    </location>
</feature>
<evidence type="ECO:0000256" key="4">
    <source>
        <dbReference type="ARBA" id="ARBA00023125"/>
    </source>
</evidence>
<dbReference type="InterPro" id="IPR019548">
    <property type="entry name" value="CTF/NFI_DNA-bd_N"/>
</dbReference>
<dbReference type="Pfam" id="PF10524">
    <property type="entry name" value="NfI_DNAbd_pre-N"/>
    <property type="match status" value="1"/>
</dbReference>
<dbReference type="InterPro" id="IPR000647">
    <property type="entry name" value="CTF/NFI"/>
</dbReference>
<dbReference type="GO" id="GO:0006260">
    <property type="term" value="P:DNA replication"/>
    <property type="evidence" value="ECO:0007669"/>
    <property type="project" value="UniProtKB-KW"/>
</dbReference>
<dbReference type="GO" id="GO:0045893">
    <property type="term" value="P:positive regulation of DNA-templated transcription"/>
    <property type="evidence" value="ECO:0007669"/>
    <property type="project" value="UniProtKB-ARBA"/>
</dbReference>
<evidence type="ECO:0000259" key="9">
    <source>
        <dbReference type="PROSITE" id="PS51080"/>
    </source>
</evidence>
<feature type="region of interest" description="Disordered" evidence="8">
    <location>
        <begin position="605"/>
        <end position="647"/>
    </location>
</feature>
<keyword evidence="3" id="KW-0805">Transcription regulation</keyword>
<feature type="region of interest" description="Disordered" evidence="8">
    <location>
        <begin position="1"/>
        <end position="57"/>
    </location>
</feature>
<feature type="domain" description="CTF/NF-I" evidence="9">
    <location>
        <begin position="52"/>
        <end position="243"/>
    </location>
</feature>
<name>A0A1I7U5F5_9PELO</name>
<keyword evidence="7" id="KW-0539">Nucleus</keyword>
<dbReference type="WBParaSite" id="Csp11.Scaffold629.g15038.t1">
    <property type="protein sequence ID" value="Csp11.Scaffold629.g15038.t1"/>
    <property type="gene ID" value="Csp11.Scaffold629.g15038"/>
</dbReference>
<evidence type="ECO:0000256" key="3">
    <source>
        <dbReference type="ARBA" id="ARBA00023015"/>
    </source>
</evidence>
<evidence type="ECO:0000256" key="7">
    <source>
        <dbReference type="ARBA" id="ARBA00023242"/>
    </source>
</evidence>
<dbReference type="Pfam" id="PF03165">
    <property type="entry name" value="MH1"/>
    <property type="match status" value="1"/>
</dbReference>
<dbReference type="GO" id="GO:0000981">
    <property type="term" value="F:DNA-binding transcription factor activity, RNA polymerase II-specific"/>
    <property type="evidence" value="ECO:0007669"/>
    <property type="project" value="TreeGrafter"/>
</dbReference>
<evidence type="ECO:0000256" key="8">
    <source>
        <dbReference type="SAM" id="MobiDB-lite"/>
    </source>
</evidence>
<evidence type="ECO:0000256" key="6">
    <source>
        <dbReference type="ARBA" id="ARBA00023163"/>
    </source>
</evidence>
<comment type="subcellular location">
    <subcellularLocation>
        <location evidence="1">Nucleus</location>
    </subcellularLocation>
</comment>
<feature type="compositionally biased region" description="Basic and acidic residues" evidence="8">
    <location>
        <begin position="1"/>
        <end position="11"/>
    </location>
</feature>
<evidence type="ECO:0000313" key="10">
    <source>
        <dbReference type="Proteomes" id="UP000095282"/>
    </source>
</evidence>
<keyword evidence="10" id="KW-1185">Reference proteome</keyword>
<dbReference type="GO" id="GO:0051239">
    <property type="term" value="P:regulation of multicellular organismal process"/>
    <property type="evidence" value="ECO:0007669"/>
    <property type="project" value="UniProtKB-ARBA"/>
</dbReference>
<feature type="region of interest" description="Disordered" evidence="8">
    <location>
        <begin position="352"/>
        <end position="396"/>
    </location>
</feature>
<evidence type="ECO:0000256" key="2">
    <source>
        <dbReference type="ARBA" id="ARBA00022705"/>
    </source>
</evidence>
<dbReference type="eggNOG" id="KOG3663">
    <property type="taxonomic scope" value="Eukaryota"/>
</dbReference>
<evidence type="ECO:0000313" key="11">
    <source>
        <dbReference type="WBParaSite" id="Csp11.Scaffold629.g15038.t1"/>
    </source>
</evidence>
<dbReference type="GO" id="GO:0005634">
    <property type="term" value="C:nucleus"/>
    <property type="evidence" value="ECO:0007669"/>
    <property type="project" value="UniProtKB-SubCell"/>
</dbReference>
<accession>A0A1I7U5F5</accession>
<organism evidence="10 11">
    <name type="scientific">Caenorhabditis tropicalis</name>
    <dbReference type="NCBI Taxonomy" id="1561998"/>
    <lineage>
        <taxon>Eukaryota</taxon>
        <taxon>Metazoa</taxon>
        <taxon>Ecdysozoa</taxon>
        <taxon>Nematoda</taxon>
        <taxon>Chromadorea</taxon>
        <taxon>Rhabditida</taxon>
        <taxon>Rhabditina</taxon>
        <taxon>Rhabditomorpha</taxon>
        <taxon>Rhabditoidea</taxon>
        <taxon>Rhabditidae</taxon>
        <taxon>Peloderinae</taxon>
        <taxon>Caenorhabditis</taxon>
    </lineage>
</organism>
<dbReference type="PANTHER" id="PTHR11492">
    <property type="entry name" value="NUCLEAR FACTOR I"/>
    <property type="match status" value="1"/>
</dbReference>
<evidence type="ECO:0000256" key="5">
    <source>
        <dbReference type="ARBA" id="ARBA00023159"/>
    </source>
</evidence>
<keyword evidence="4" id="KW-0238">DNA-binding</keyword>
<dbReference type="PANTHER" id="PTHR11492:SF8">
    <property type="entry name" value="NUCLEAR FACTOR I, ISOFORM B"/>
    <property type="match status" value="1"/>
</dbReference>
<dbReference type="AlphaFoldDB" id="A0A1I7U5F5"/>
<dbReference type="SMART" id="SM00523">
    <property type="entry name" value="DWA"/>
    <property type="match status" value="1"/>
</dbReference>
<dbReference type="GO" id="GO:0000978">
    <property type="term" value="F:RNA polymerase II cis-regulatory region sequence-specific DNA binding"/>
    <property type="evidence" value="ECO:0007669"/>
    <property type="project" value="TreeGrafter"/>
</dbReference>
<keyword evidence="2" id="KW-0235">DNA replication</keyword>
<dbReference type="Proteomes" id="UP000095282">
    <property type="component" value="Unplaced"/>
</dbReference>
<proteinExistence type="predicted"/>
<keyword evidence="5" id="KW-0010">Activator</keyword>
<dbReference type="InterPro" id="IPR020604">
    <property type="entry name" value="CTF/NFI_DNA-bd-dom"/>
</dbReference>